<sequence length="526" mass="55292">MDVDIRINGCEGIPRMDVVGHADPYVILVITAPDGKQQFRYKTEVDYNTADPCWDEEISLRNVPPGTRCFFQIIDKDQLVRHDDIGTCELLIQPDACHEVKGCDNTSNAACSTKSNSSSRRSSSSSGSCALGRLSVSGAAATVTQSTAAVGTATVVAAATAAAWEQKQGSGSGGEGNCWNLRLPIRPAKSVSSRAGLLLLTVRCQPANRPQGPLEHCGPVRFRVSVSTVAGVLTGHTDEDGWLAYAAYKLRLAGVRKFFSEGATQHWNEKYDKARMIFHSSTMMAAVQAQHAVLYADNGQAKFRGTLRCGGDLVSLLHGGVRAAQRRYYTYCLLEDGSMCFSETGAAFFSDFMSKHAMHAGCADKVVFAGEFCLLPPGMPPVFPHPAASTSSSPSTHTPPPAVITAAQAAADAAAATAALPSAASNSRCRSPAPTDGSSSSSSTTTTANGAPSSTTTNGASTTSGGWTLVIDNNSGTYAPTEALLPALKGLLEYNFPGLQVEVVGAGEKARLEAYHARIPSRVKAC</sequence>
<dbReference type="GO" id="GO:0005509">
    <property type="term" value="F:calcium ion binding"/>
    <property type="evidence" value="ECO:0007669"/>
    <property type="project" value="TreeGrafter"/>
</dbReference>
<evidence type="ECO:0000313" key="5">
    <source>
        <dbReference type="EMBL" id="GFR48321.1"/>
    </source>
</evidence>
<evidence type="ECO:0000259" key="4">
    <source>
        <dbReference type="PROSITE" id="PS50004"/>
    </source>
</evidence>
<dbReference type="InterPro" id="IPR035892">
    <property type="entry name" value="C2_domain_sf"/>
</dbReference>
<evidence type="ECO:0000256" key="2">
    <source>
        <dbReference type="ARBA" id="ARBA00022837"/>
    </source>
</evidence>
<keyword evidence="6" id="KW-1185">Reference proteome</keyword>
<dbReference type="Pfam" id="PF00168">
    <property type="entry name" value="C2"/>
    <property type="match status" value="1"/>
</dbReference>
<dbReference type="CDD" id="cd00030">
    <property type="entry name" value="C2"/>
    <property type="match status" value="1"/>
</dbReference>
<feature type="region of interest" description="Disordered" evidence="3">
    <location>
        <begin position="425"/>
        <end position="464"/>
    </location>
</feature>
<name>A0AAD3HPM3_9CHLO</name>
<dbReference type="EMBL" id="BMAR01000023">
    <property type="protein sequence ID" value="GFR48321.1"/>
    <property type="molecule type" value="Genomic_DNA"/>
</dbReference>
<comment type="caution">
    <text evidence="5">The sequence shown here is derived from an EMBL/GenBank/DDBJ whole genome shotgun (WGS) entry which is preliminary data.</text>
</comment>
<organism evidence="5 6">
    <name type="scientific">Astrephomene gubernaculifera</name>
    <dbReference type="NCBI Taxonomy" id="47775"/>
    <lineage>
        <taxon>Eukaryota</taxon>
        <taxon>Viridiplantae</taxon>
        <taxon>Chlorophyta</taxon>
        <taxon>core chlorophytes</taxon>
        <taxon>Chlorophyceae</taxon>
        <taxon>CS clade</taxon>
        <taxon>Chlamydomonadales</taxon>
        <taxon>Astrephomenaceae</taxon>
        <taxon>Astrephomene</taxon>
    </lineage>
</organism>
<evidence type="ECO:0000256" key="1">
    <source>
        <dbReference type="ARBA" id="ARBA00022723"/>
    </source>
</evidence>
<reference evidence="5 6" key="1">
    <citation type="journal article" date="2021" name="Sci. Rep.">
        <title>Genome sequencing of the multicellular alga Astrephomene provides insights into convergent evolution of germ-soma differentiation.</title>
        <authorList>
            <person name="Yamashita S."/>
            <person name="Yamamoto K."/>
            <person name="Matsuzaki R."/>
            <person name="Suzuki S."/>
            <person name="Yamaguchi H."/>
            <person name="Hirooka S."/>
            <person name="Minakuchi Y."/>
            <person name="Miyagishima S."/>
            <person name="Kawachi M."/>
            <person name="Toyoda A."/>
            <person name="Nozaki H."/>
        </authorList>
    </citation>
    <scope>NUCLEOTIDE SEQUENCE [LARGE SCALE GENOMIC DNA]</scope>
    <source>
        <strain evidence="5 6">NIES-4017</strain>
    </source>
</reference>
<dbReference type="PANTHER" id="PTHR45911">
    <property type="entry name" value="C2 DOMAIN-CONTAINING PROTEIN"/>
    <property type="match status" value="1"/>
</dbReference>
<dbReference type="GO" id="GO:0016020">
    <property type="term" value="C:membrane"/>
    <property type="evidence" value="ECO:0007669"/>
    <property type="project" value="TreeGrafter"/>
</dbReference>
<keyword evidence="2" id="KW-0106">Calcium</keyword>
<accession>A0AAD3HPM3</accession>
<feature type="domain" description="C2" evidence="4">
    <location>
        <begin position="1"/>
        <end position="107"/>
    </location>
</feature>
<dbReference type="Gene3D" id="2.60.40.150">
    <property type="entry name" value="C2 domain"/>
    <property type="match status" value="1"/>
</dbReference>
<keyword evidence="1" id="KW-0479">Metal-binding</keyword>
<dbReference type="AlphaFoldDB" id="A0AAD3HPM3"/>
<proteinExistence type="predicted"/>
<evidence type="ECO:0000256" key="3">
    <source>
        <dbReference type="SAM" id="MobiDB-lite"/>
    </source>
</evidence>
<feature type="compositionally biased region" description="Low complexity" evidence="3">
    <location>
        <begin position="431"/>
        <end position="464"/>
    </location>
</feature>
<dbReference type="PROSITE" id="PS50004">
    <property type="entry name" value="C2"/>
    <property type="match status" value="1"/>
</dbReference>
<dbReference type="SUPFAM" id="SSF49562">
    <property type="entry name" value="C2 domain (Calcium/lipid-binding domain, CaLB)"/>
    <property type="match status" value="1"/>
</dbReference>
<dbReference type="SMART" id="SM00239">
    <property type="entry name" value="C2"/>
    <property type="match status" value="1"/>
</dbReference>
<gene>
    <name evidence="5" type="ORF">Agub_g10204</name>
</gene>
<dbReference type="Proteomes" id="UP001054857">
    <property type="component" value="Unassembled WGS sequence"/>
</dbReference>
<evidence type="ECO:0000313" key="6">
    <source>
        <dbReference type="Proteomes" id="UP001054857"/>
    </source>
</evidence>
<dbReference type="InterPro" id="IPR000008">
    <property type="entry name" value="C2_dom"/>
</dbReference>
<protein>
    <recommendedName>
        <fullName evidence="4">C2 domain-containing protein</fullName>
    </recommendedName>
</protein>
<dbReference type="PANTHER" id="PTHR45911:SF4">
    <property type="entry name" value="MULTIPLE C2 AND TRANSMEMBRANE DOMAIN-CONTAINING PROTEIN"/>
    <property type="match status" value="1"/>
</dbReference>